<dbReference type="EMBL" id="LMWV01000002">
    <property type="protein sequence ID" value="KUN71419.1"/>
    <property type="molecule type" value="Genomic_DNA"/>
</dbReference>
<feature type="region of interest" description="Disordered" evidence="1">
    <location>
        <begin position="226"/>
        <end position="248"/>
    </location>
</feature>
<organism evidence="2 3">
    <name type="scientific">Streptomyces griseorubiginosus</name>
    <dbReference type="NCBI Taxonomy" id="67304"/>
    <lineage>
        <taxon>Bacteria</taxon>
        <taxon>Bacillati</taxon>
        <taxon>Actinomycetota</taxon>
        <taxon>Actinomycetes</taxon>
        <taxon>Kitasatosporales</taxon>
        <taxon>Streptomycetaceae</taxon>
        <taxon>Streptomyces</taxon>
    </lineage>
</organism>
<dbReference type="RefSeq" id="WP_062233016.1">
    <property type="nucleotide sequence ID" value="NZ_JBIBHB010000002.1"/>
</dbReference>
<comment type="caution">
    <text evidence="2">The sequence shown here is derived from an EMBL/GenBank/DDBJ whole genome shotgun (WGS) entry which is preliminary data.</text>
</comment>
<gene>
    <name evidence="2" type="ORF">AQJ54_01255</name>
</gene>
<name>A0A101SCD6_9ACTN</name>
<dbReference type="Proteomes" id="UP000054375">
    <property type="component" value="Unassembled WGS sequence"/>
</dbReference>
<feature type="compositionally biased region" description="Basic and acidic residues" evidence="1">
    <location>
        <begin position="231"/>
        <end position="248"/>
    </location>
</feature>
<accession>A0A101SCD6</accession>
<protein>
    <submittedName>
        <fullName evidence="2">Uncharacterized protein</fullName>
    </submittedName>
</protein>
<keyword evidence="3" id="KW-1185">Reference proteome</keyword>
<dbReference type="AlphaFoldDB" id="A0A101SCD6"/>
<evidence type="ECO:0000313" key="3">
    <source>
        <dbReference type="Proteomes" id="UP000054375"/>
    </source>
</evidence>
<evidence type="ECO:0000313" key="2">
    <source>
        <dbReference type="EMBL" id="KUN71419.1"/>
    </source>
</evidence>
<sequence>MTANSYVFFGTEPRFVLIVAGIHESEQGGIEVAHWIRTKLAARTRPTRFGAVVIPDVFPERGLQARADEWKRGDTGNTWREVPRPGSPGVVLHPARHFPPPGEPLSALRKGLLIDRAGTELREDKRTLPQLPEIRYVIQFVERFQPIRIVSIHGTHPVTRDDVKGRKAQTGMSDDEIKNWDGVSAIKGVNFPGIFVDPRYQLGKDCPKFDLETCKFDPLLDPAFPVQSAGKDGKGTNRRFDSARTPDGRADDALALKAAQAVARLDPALVRGNHVSEAVPLVHYAKASTTPEAFSLGDWGPVDVPSSKGPGARPGTPVFTVEVDDNQQSWAFLDGVQVMSESGKPLPLPQTPEERAAKGAARNFLPSPGFIKKFSQKRSEQLQAYAQGIIDTILEVP</sequence>
<proteinExistence type="predicted"/>
<reference evidence="2 3" key="1">
    <citation type="submission" date="2015-10" db="EMBL/GenBank/DDBJ databases">
        <title>Draft genome sequence of Streptomyces griseorubiginosus DSM 40469, type strain for the species Streptomyces griseorubiginosus.</title>
        <authorList>
            <person name="Ruckert C."/>
            <person name="Winkler A."/>
            <person name="Kalinowski J."/>
            <person name="Kampfer P."/>
            <person name="Glaeser S."/>
        </authorList>
    </citation>
    <scope>NUCLEOTIDE SEQUENCE [LARGE SCALE GENOMIC DNA]</scope>
    <source>
        <strain evidence="2 3">DSM 40469</strain>
    </source>
</reference>
<evidence type="ECO:0000256" key="1">
    <source>
        <dbReference type="SAM" id="MobiDB-lite"/>
    </source>
</evidence>